<dbReference type="PANTHER" id="PTHR33711:SF9">
    <property type="entry name" value="PROTOCATECHUATE 3,4-DIOXYGENASE ALPHA CHAIN"/>
    <property type="match status" value="1"/>
</dbReference>
<dbReference type="PANTHER" id="PTHR33711">
    <property type="entry name" value="DIOXYGENASE, PUTATIVE (AFU_ORTHOLOGUE AFUA_2G02910)-RELATED"/>
    <property type="match status" value="1"/>
</dbReference>
<organism evidence="5 6">
    <name type="scientific">Devosia lucknowensis</name>
    <dbReference type="NCBI Taxonomy" id="1096929"/>
    <lineage>
        <taxon>Bacteria</taxon>
        <taxon>Pseudomonadati</taxon>
        <taxon>Pseudomonadota</taxon>
        <taxon>Alphaproteobacteria</taxon>
        <taxon>Hyphomicrobiales</taxon>
        <taxon>Devosiaceae</taxon>
        <taxon>Devosia</taxon>
    </lineage>
</organism>
<evidence type="ECO:0000313" key="6">
    <source>
        <dbReference type="Proteomes" id="UP000194474"/>
    </source>
</evidence>
<feature type="domain" description="Intradiol ring-cleavage dioxygenases" evidence="4">
    <location>
        <begin position="55"/>
        <end position="83"/>
    </location>
</feature>
<dbReference type="InterPro" id="IPR050770">
    <property type="entry name" value="Intradiol_RC_Dioxygenase"/>
</dbReference>
<dbReference type="GO" id="GO:0018578">
    <property type="term" value="F:protocatechuate 3,4-dioxygenase activity"/>
    <property type="evidence" value="ECO:0007669"/>
    <property type="project" value="InterPro"/>
</dbReference>
<name>A0A1Y6G6C3_9HYPH</name>
<keyword evidence="2 5" id="KW-0223">Dioxygenase</keyword>
<dbReference type="InterPro" id="IPR000627">
    <property type="entry name" value="Intradiol_dOase_C"/>
</dbReference>
<dbReference type="InterPro" id="IPR012786">
    <property type="entry name" value="Protocat_dOase_a"/>
</dbReference>
<dbReference type="CDD" id="cd03463">
    <property type="entry name" value="3_4-PCD_alpha"/>
    <property type="match status" value="1"/>
</dbReference>
<comment type="similarity">
    <text evidence="1">Belongs to the intradiol ring-cleavage dioxygenase family.</text>
</comment>
<dbReference type="Gene3D" id="2.60.130.10">
    <property type="entry name" value="Aromatic compound dioxygenase"/>
    <property type="match status" value="1"/>
</dbReference>
<dbReference type="EMBL" id="FXWK01000002">
    <property type="protein sequence ID" value="SMQ85324.1"/>
    <property type="molecule type" value="Genomic_DNA"/>
</dbReference>
<reference evidence="6" key="1">
    <citation type="submission" date="2017-04" db="EMBL/GenBank/DDBJ databases">
        <authorList>
            <person name="Varghese N."/>
            <person name="Submissions S."/>
        </authorList>
    </citation>
    <scope>NUCLEOTIDE SEQUENCE [LARGE SCALE GENOMIC DNA]</scope>
</reference>
<accession>A0A1Y6G6C3</accession>
<dbReference type="Pfam" id="PF00775">
    <property type="entry name" value="Dioxygenase_C"/>
    <property type="match status" value="1"/>
</dbReference>
<dbReference type="SUPFAM" id="SSF49482">
    <property type="entry name" value="Aromatic compound dioxygenase"/>
    <property type="match status" value="1"/>
</dbReference>
<dbReference type="InterPro" id="IPR015889">
    <property type="entry name" value="Intradiol_dOase_core"/>
</dbReference>
<dbReference type="OrthoDB" id="9805815at2"/>
<dbReference type="NCBIfam" id="TIGR02423">
    <property type="entry name" value="protocat_alph"/>
    <property type="match status" value="1"/>
</dbReference>
<dbReference type="GO" id="GO:0008199">
    <property type="term" value="F:ferric iron binding"/>
    <property type="evidence" value="ECO:0007669"/>
    <property type="project" value="InterPro"/>
</dbReference>
<protein>
    <submittedName>
        <fullName evidence="5">Protocatechuate 3,4-dioxygenase, alpha subunit</fullName>
    </submittedName>
</protein>
<keyword evidence="3" id="KW-0560">Oxidoreductase</keyword>
<gene>
    <name evidence="5" type="ORF">SAMN06295905_2601</name>
</gene>
<dbReference type="PROSITE" id="PS00083">
    <property type="entry name" value="INTRADIOL_DIOXYGENAS"/>
    <property type="match status" value="1"/>
</dbReference>
<evidence type="ECO:0000259" key="4">
    <source>
        <dbReference type="PROSITE" id="PS00083"/>
    </source>
</evidence>
<evidence type="ECO:0000256" key="3">
    <source>
        <dbReference type="ARBA" id="ARBA00023002"/>
    </source>
</evidence>
<dbReference type="Proteomes" id="UP000194474">
    <property type="component" value="Unassembled WGS sequence"/>
</dbReference>
<dbReference type="RefSeq" id="WP_086471008.1">
    <property type="nucleotide sequence ID" value="NZ_FXWK01000002.1"/>
</dbReference>
<sequence>MLHPTPILKESPSQTAGPYVHIGMTPNFCDITGVIDKDPGVTMLTPDTVGERITITGRVIDGSGAPVGDGVIELWQADAEGGFAQPTNPNSNATPAFTGWGRQPTQPDGTYTFETIKPGRVAGPDGKPMAPHVSLWIVARGINIGLQTRIYFDDEAEANEADFVLNKIMDKRRRQTLIAQREGSTYTLDIHLQGDKETVFFDI</sequence>
<evidence type="ECO:0000313" key="5">
    <source>
        <dbReference type="EMBL" id="SMQ85324.1"/>
    </source>
</evidence>
<proteinExistence type="inferred from homology"/>
<evidence type="ECO:0000256" key="1">
    <source>
        <dbReference type="ARBA" id="ARBA00007825"/>
    </source>
</evidence>
<dbReference type="AlphaFoldDB" id="A0A1Y6G6C3"/>
<keyword evidence="6" id="KW-1185">Reference proteome</keyword>
<evidence type="ECO:0000256" key="2">
    <source>
        <dbReference type="ARBA" id="ARBA00022964"/>
    </source>
</evidence>